<dbReference type="SUPFAM" id="SSF53822">
    <property type="entry name" value="Periplasmic binding protein-like I"/>
    <property type="match status" value="1"/>
</dbReference>
<evidence type="ECO:0000313" key="1">
    <source>
        <dbReference type="EMBL" id="RUM96369.1"/>
    </source>
</evidence>
<gene>
    <name evidence="1" type="ORF">EET67_18655</name>
</gene>
<dbReference type="Proteomes" id="UP000281647">
    <property type="component" value="Unassembled WGS sequence"/>
</dbReference>
<dbReference type="EMBL" id="RKST01000020">
    <property type="protein sequence ID" value="RUM96369.1"/>
    <property type="molecule type" value="Genomic_DNA"/>
</dbReference>
<keyword evidence="2" id="KW-1185">Reference proteome</keyword>
<evidence type="ECO:0008006" key="3">
    <source>
        <dbReference type="Google" id="ProtNLM"/>
    </source>
</evidence>
<name>A0A432V2E8_9HYPH</name>
<proteinExistence type="predicted"/>
<dbReference type="AlphaFoldDB" id="A0A432V2E8"/>
<organism evidence="1 2">
    <name type="scientific">Borborobacter arsenicus</name>
    <dbReference type="NCBI Taxonomy" id="1851146"/>
    <lineage>
        <taxon>Bacteria</taxon>
        <taxon>Pseudomonadati</taxon>
        <taxon>Pseudomonadota</taxon>
        <taxon>Alphaproteobacteria</taxon>
        <taxon>Hyphomicrobiales</taxon>
        <taxon>Phyllobacteriaceae</taxon>
        <taxon>Borborobacter</taxon>
    </lineage>
</organism>
<evidence type="ECO:0000313" key="2">
    <source>
        <dbReference type="Proteomes" id="UP000281647"/>
    </source>
</evidence>
<sequence length="327" mass="34048">MAMQTFGDGPTRVDMFIDASVANYADDYRDGAALATKELGAGQITLTVRDLRVETAEPASQVKQSTDDGAKLLIGPSSLAKAFDRPAKPATLFLEGQPTASTVAIASDEISGAIEVASYAVGAGRSKIMVVSTRVLAPSEMQRLHTGLKNAGAELINVVTDPTSADGMAKLARLGEAQAVLLIGADAPKVAAPALRQRGGLDPSVPFLGTFAWPNTAYGEPALEGSLLALIDQNALKRISERFRTAYGRSLSLEAAYGFDALAVASGIVRAKGSDGLDSQALRSGSGFAGATGVFRFGADGRIERRLAIYRLSRGKLALQDEAPSGF</sequence>
<dbReference type="Gene3D" id="3.40.50.2300">
    <property type="match status" value="2"/>
</dbReference>
<comment type="caution">
    <text evidence="1">The sequence shown here is derived from an EMBL/GenBank/DDBJ whole genome shotgun (WGS) entry which is preliminary data.</text>
</comment>
<accession>A0A432V2E8</accession>
<dbReference type="InterPro" id="IPR028082">
    <property type="entry name" value="Peripla_BP_I"/>
</dbReference>
<reference evidence="1 2" key="1">
    <citation type="submission" date="2018-11" db="EMBL/GenBank/DDBJ databases">
        <title>Pseudaminobacter arsenicus sp. nov., an arsenic-resistant bacterium isolated from arsenic-rich aquifers.</title>
        <authorList>
            <person name="Mu Y."/>
        </authorList>
    </citation>
    <scope>NUCLEOTIDE SEQUENCE [LARGE SCALE GENOMIC DNA]</scope>
    <source>
        <strain evidence="1 2">CB3</strain>
    </source>
</reference>
<protein>
    <recommendedName>
        <fullName evidence="3">ABC transporter substrate-binding protein</fullName>
    </recommendedName>
</protein>